<evidence type="ECO:0000259" key="1">
    <source>
        <dbReference type="Pfam" id="PF16531"/>
    </source>
</evidence>
<dbReference type="AlphaFoldDB" id="A2ELQ9"/>
<dbReference type="InterPro" id="IPR038558">
    <property type="entry name" value="SAS-6_N_sf"/>
</dbReference>
<evidence type="ECO:0000313" key="3">
    <source>
        <dbReference type="Proteomes" id="UP000001542"/>
    </source>
</evidence>
<dbReference type="EMBL" id="DS113424">
    <property type="protein sequence ID" value="EAY06424.1"/>
    <property type="molecule type" value="Genomic_DNA"/>
</dbReference>
<dbReference type="InParanoid" id="A2ELQ9"/>
<dbReference type="KEGG" id="tva:4764296"/>
<proteinExistence type="predicted"/>
<feature type="domain" description="Spindle assembly abnormal protein 6 N-terminal" evidence="1">
    <location>
        <begin position="25"/>
        <end position="136"/>
    </location>
</feature>
<protein>
    <recommendedName>
        <fullName evidence="1">Spindle assembly abnormal protein 6 N-terminal domain-containing protein</fullName>
    </recommendedName>
</protein>
<dbReference type="PANTHER" id="PTHR34230:SF2">
    <property type="entry name" value="SPINDLE ASSEMBLY ABNORMAL PROTEIN 6 N-TERMINAL DOMAIN-CONTAINING PROTEIN"/>
    <property type="match status" value="1"/>
</dbReference>
<accession>A2ELQ9</accession>
<keyword evidence="3" id="KW-1185">Reference proteome</keyword>
<name>A2ELQ9_TRIV3</name>
<dbReference type="RefSeq" id="XP_001318647.1">
    <property type="nucleotide sequence ID" value="XM_001318612.1"/>
</dbReference>
<dbReference type="PANTHER" id="PTHR34230">
    <property type="entry name" value="ASSEMBLY ABNORMAL PROTEIN 6, PUTATIVE-RELATED"/>
    <property type="match status" value="1"/>
</dbReference>
<dbReference type="VEuPathDB" id="TrichDB:TVAG_403810"/>
<dbReference type="VEuPathDB" id="TrichDB:TVAGG3_0895090"/>
<organism evidence="2 3">
    <name type="scientific">Trichomonas vaginalis (strain ATCC PRA-98 / G3)</name>
    <dbReference type="NCBI Taxonomy" id="412133"/>
    <lineage>
        <taxon>Eukaryota</taxon>
        <taxon>Metamonada</taxon>
        <taxon>Parabasalia</taxon>
        <taxon>Trichomonadida</taxon>
        <taxon>Trichomonadidae</taxon>
        <taxon>Trichomonas</taxon>
    </lineage>
</organism>
<dbReference type="Pfam" id="PF16531">
    <property type="entry name" value="SAS-6_N"/>
    <property type="match status" value="1"/>
</dbReference>
<dbReference type="Gene3D" id="2.170.210.20">
    <property type="entry name" value="Spindle assembly abnormal protein 6, N-terminal domain"/>
    <property type="match status" value="1"/>
</dbReference>
<reference evidence="2" key="2">
    <citation type="journal article" date="2007" name="Science">
        <title>Draft genome sequence of the sexually transmitted pathogen Trichomonas vaginalis.</title>
        <authorList>
            <person name="Carlton J.M."/>
            <person name="Hirt R.P."/>
            <person name="Silva J.C."/>
            <person name="Delcher A.L."/>
            <person name="Schatz M."/>
            <person name="Zhao Q."/>
            <person name="Wortman J.R."/>
            <person name="Bidwell S.L."/>
            <person name="Alsmark U.C.M."/>
            <person name="Besteiro S."/>
            <person name="Sicheritz-Ponten T."/>
            <person name="Noel C.J."/>
            <person name="Dacks J.B."/>
            <person name="Foster P.G."/>
            <person name="Simillion C."/>
            <person name="Van de Peer Y."/>
            <person name="Miranda-Saavedra D."/>
            <person name="Barton G.J."/>
            <person name="Westrop G.D."/>
            <person name="Mueller S."/>
            <person name="Dessi D."/>
            <person name="Fiori P.L."/>
            <person name="Ren Q."/>
            <person name="Paulsen I."/>
            <person name="Zhang H."/>
            <person name="Bastida-Corcuera F.D."/>
            <person name="Simoes-Barbosa A."/>
            <person name="Brown M.T."/>
            <person name="Hayes R.D."/>
            <person name="Mukherjee M."/>
            <person name="Okumura C.Y."/>
            <person name="Schneider R."/>
            <person name="Smith A.J."/>
            <person name="Vanacova S."/>
            <person name="Villalvazo M."/>
            <person name="Haas B.J."/>
            <person name="Pertea M."/>
            <person name="Feldblyum T.V."/>
            <person name="Utterback T.R."/>
            <person name="Shu C.L."/>
            <person name="Osoegawa K."/>
            <person name="de Jong P.J."/>
            <person name="Hrdy I."/>
            <person name="Horvathova L."/>
            <person name="Zubacova Z."/>
            <person name="Dolezal P."/>
            <person name="Malik S.B."/>
            <person name="Logsdon J.M. Jr."/>
            <person name="Henze K."/>
            <person name="Gupta A."/>
            <person name="Wang C.C."/>
            <person name="Dunne R.L."/>
            <person name="Upcroft J.A."/>
            <person name="Upcroft P."/>
            <person name="White O."/>
            <person name="Salzberg S.L."/>
            <person name="Tang P."/>
            <person name="Chiu C.-H."/>
            <person name="Lee Y.-S."/>
            <person name="Embley T.M."/>
            <person name="Coombs G.H."/>
            <person name="Mottram J.C."/>
            <person name="Tachezy J."/>
            <person name="Fraser-Liggett C.M."/>
            <person name="Johnson P.J."/>
        </authorList>
    </citation>
    <scope>NUCLEOTIDE SEQUENCE [LARGE SCALE GENOMIC DNA]</scope>
    <source>
        <strain evidence="2">G3</strain>
    </source>
</reference>
<sequence length="195" mass="23345">MDTSNLSRKMFLNKGMILITCDEKSPKTYREHTNVKIYGYFNGEKLMLMRIYLSFDYDIYTLLKCEIDEDRFNELKEKIGWSIPFEESPKEFAEFFSPETDQNSSIDILYTITPFFGKMTFHEITSSQRIFLFDLTFNDCDRAESFDNAQTRYDDVRNDLHNIEKQKKIIYKYLHDKNPKLLDCMKQNVFSKIDI</sequence>
<gene>
    <name evidence="2" type="ORF">TVAG_403810</name>
</gene>
<dbReference type="InterPro" id="IPR032396">
    <property type="entry name" value="SAS-6_N"/>
</dbReference>
<dbReference type="Proteomes" id="UP000001542">
    <property type="component" value="Unassembled WGS sequence"/>
</dbReference>
<evidence type="ECO:0000313" key="2">
    <source>
        <dbReference type="EMBL" id="EAY06424.1"/>
    </source>
</evidence>
<reference evidence="2" key="1">
    <citation type="submission" date="2006-10" db="EMBL/GenBank/DDBJ databases">
        <authorList>
            <person name="Amadeo P."/>
            <person name="Zhao Q."/>
            <person name="Wortman J."/>
            <person name="Fraser-Liggett C."/>
            <person name="Carlton J."/>
        </authorList>
    </citation>
    <scope>NUCLEOTIDE SEQUENCE</scope>
    <source>
        <strain evidence="2">G3</strain>
    </source>
</reference>